<dbReference type="Pfam" id="PF11716">
    <property type="entry name" value="MDMPI_N"/>
    <property type="match status" value="1"/>
</dbReference>
<dbReference type="InterPro" id="IPR034660">
    <property type="entry name" value="DinB/YfiT-like"/>
</dbReference>
<reference evidence="3" key="1">
    <citation type="journal article" date="2019" name="Int. J. Syst. Evol. Microbiol.">
        <title>The Global Catalogue of Microorganisms (GCM) 10K type strain sequencing project: providing services to taxonomists for standard genome sequencing and annotation.</title>
        <authorList>
            <consortium name="The Broad Institute Genomics Platform"/>
            <consortium name="The Broad Institute Genome Sequencing Center for Infectious Disease"/>
            <person name="Wu L."/>
            <person name="Ma J."/>
        </authorList>
    </citation>
    <scope>NUCLEOTIDE SEQUENCE [LARGE SCALE GENOMIC DNA]</scope>
    <source>
        <strain evidence="3">CGMCC 4.1469</strain>
    </source>
</reference>
<evidence type="ECO:0000313" key="3">
    <source>
        <dbReference type="Proteomes" id="UP001596067"/>
    </source>
</evidence>
<keyword evidence="3" id="KW-1185">Reference proteome</keyword>
<dbReference type="EMBL" id="JBHSOD010000122">
    <property type="protein sequence ID" value="MFC5891071.1"/>
    <property type="molecule type" value="Genomic_DNA"/>
</dbReference>
<dbReference type="InterPro" id="IPR024344">
    <property type="entry name" value="MDMPI_metal-binding"/>
</dbReference>
<organism evidence="2 3">
    <name type="scientific">Kitasatospora aburaviensis</name>
    <dbReference type="NCBI Taxonomy" id="67265"/>
    <lineage>
        <taxon>Bacteria</taxon>
        <taxon>Bacillati</taxon>
        <taxon>Actinomycetota</taxon>
        <taxon>Actinomycetes</taxon>
        <taxon>Kitasatosporales</taxon>
        <taxon>Streptomycetaceae</taxon>
        <taxon>Kitasatospora</taxon>
    </lineage>
</organism>
<name>A0ABW1F9V0_9ACTN</name>
<protein>
    <submittedName>
        <fullName evidence="2">Maleylpyruvate isomerase N-terminal domain-containing protein</fullName>
    </submittedName>
</protein>
<comment type="caution">
    <text evidence="2">The sequence shown here is derived from an EMBL/GenBank/DDBJ whole genome shotgun (WGS) entry which is preliminary data.</text>
</comment>
<evidence type="ECO:0000313" key="2">
    <source>
        <dbReference type="EMBL" id="MFC5891071.1"/>
    </source>
</evidence>
<dbReference type="Proteomes" id="UP001596067">
    <property type="component" value="Unassembled WGS sequence"/>
</dbReference>
<dbReference type="RefSeq" id="WP_313762136.1">
    <property type="nucleotide sequence ID" value="NZ_BAAAVH010000046.1"/>
</dbReference>
<gene>
    <name evidence="2" type="ORF">ACFP0N_39580</name>
</gene>
<feature type="domain" description="Mycothiol-dependent maleylpyruvate isomerase metal-binding" evidence="1">
    <location>
        <begin position="33"/>
        <end position="161"/>
    </location>
</feature>
<evidence type="ECO:0000259" key="1">
    <source>
        <dbReference type="Pfam" id="PF11716"/>
    </source>
</evidence>
<keyword evidence="2" id="KW-0413">Isomerase</keyword>
<sequence length="225" mass="23788">MTDTTPGAAPGSDAPAPTPDDLALVLRLAAETLHGAPADADWSRPAGTLGWDCWATVEHLADDLVAYAAQLGPAAPPLDRYVPFLSEPRTPGGPPSFVYADRDSGPAGLIQVLEASGALMVAMARTTAPEVRAYHPWGLADPAGFTAMSLVETLVHLHDVAEGLGLPWQPPAGPCHRTLARLFPDVAPDAAGPWQTLLWATGRVELPGRPRRTGWRWHADVRPTA</sequence>
<dbReference type="Gene3D" id="1.20.120.450">
    <property type="entry name" value="dinb family like domain"/>
    <property type="match status" value="1"/>
</dbReference>
<accession>A0ABW1F9V0</accession>
<proteinExistence type="predicted"/>
<dbReference type="GO" id="GO:0016853">
    <property type="term" value="F:isomerase activity"/>
    <property type="evidence" value="ECO:0007669"/>
    <property type="project" value="UniProtKB-KW"/>
</dbReference>
<dbReference type="SUPFAM" id="SSF109854">
    <property type="entry name" value="DinB/YfiT-like putative metalloenzymes"/>
    <property type="match status" value="1"/>
</dbReference>